<dbReference type="HOGENOM" id="CLU_1188532_0_0_10"/>
<protein>
    <submittedName>
        <fullName evidence="2">Uncharacterized protein</fullName>
    </submittedName>
</protein>
<keyword evidence="3" id="KW-1185">Reference proteome</keyword>
<dbReference type="EMBL" id="HE774682">
    <property type="protein sequence ID" value="CCG52765.1"/>
    <property type="molecule type" value="Genomic_DNA"/>
</dbReference>
<sequence>MKNLITKRTLLLIFTSVIFQITNAQVGISTTSPEGALDIVSTTGGLVPPRMNQTERDALVSTMTPKSAVIFNTTSNNLEINTGTNLAPIWSTISTKNATNGSSIAKIIYTASAGDSSKTITIDDLTFRFSTGILGSTRPQVCLANAANKTIYSGTCKQLDPSVTTFLDYSLTFTTGNYNVFQNLTALGTPLLLGELSTTMIVDVTANKFYRVTFYVNGPTLSDKNFVIIAESF</sequence>
<keyword evidence="1" id="KW-0732">Signal</keyword>
<dbReference type="AlphaFoldDB" id="H8XTG8"/>
<dbReference type="KEGG" id="fin:KQS_03925"/>
<evidence type="ECO:0000256" key="1">
    <source>
        <dbReference type="SAM" id="SignalP"/>
    </source>
</evidence>
<name>H8XTG8_FLAIG</name>
<accession>H8XTG8</accession>
<dbReference type="RefSeq" id="WP_014387907.1">
    <property type="nucleotide sequence ID" value="NC_017025.1"/>
</dbReference>
<evidence type="ECO:0000313" key="3">
    <source>
        <dbReference type="Proteomes" id="UP000007599"/>
    </source>
</evidence>
<dbReference type="OrthoDB" id="1488700at2"/>
<reference evidence="3" key="2">
    <citation type="submission" date="2012-03" db="EMBL/GenBank/DDBJ databases">
        <title>Complete genome sequence of Flavobacterium indicum GPTSA100-9T, isolated from warm spring water.</title>
        <authorList>
            <person name="Barbier P."/>
            <person name="Houel A."/>
            <person name="Loux V."/>
            <person name="Poulain J."/>
            <person name="Bernardet J.-F."/>
            <person name="Touchon M."/>
            <person name="Duchaud E."/>
        </authorList>
    </citation>
    <scope>NUCLEOTIDE SEQUENCE [LARGE SCALE GENOMIC DNA]</scope>
    <source>
        <strain evidence="3">DSM 17447 / CIP 109464 / GPTSA100-9</strain>
    </source>
</reference>
<gene>
    <name evidence="2" type="ordered locus">KQS_03925</name>
</gene>
<feature type="chain" id="PRO_5003617356" evidence="1">
    <location>
        <begin position="25"/>
        <end position="233"/>
    </location>
</feature>
<feature type="signal peptide" evidence="1">
    <location>
        <begin position="1"/>
        <end position="24"/>
    </location>
</feature>
<evidence type="ECO:0000313" key="2">
    <source>
        <dbReference type="EMBL" id="CCG52765.1"/>
    </source>
</evidence>
<dbReference type="Proteomes" id="UP000007599">
    <property type="component" value="Chromosome I"/>
</dbReference>
<dbReference type="PATRIC" id="fig|1094466.5.peg.770"/>
<proteinExistence type="predicted"/>
<reference evidence="2 3" key="1">
    <citation type="journal article" date="2012" name="J. Bacteriol.">
        <title>Complete Genome Sequence of Flavobacterium indicum GPSTA100-9T, Isolated from Warm Spring Water.</title>
        <authorList>
            <person name="Barbier P."/>
            <person name="Houel A."/>
            <person name="Loux V."/>
            <person name="Poulain J."/>
            <person name="Bernardet J.F."/>
            <person name="Touchon M."/>
            <person name="Duchaud E."/>
        </authorList>
    </citation>
    <scope>NUCLEOTIDE SEQUENCE [LARGE SCALE GENOMIC DNA]</scope>
    <source>
        <strain evidence="3">DSM 17447 / CIP 109464 / GPTSA100-9</strain>
    </source>
</reference>
<dbReference type="STRING" id="1094466.KQS_03925"/>
<organism evidence="2 3">
    <name type="scientific">Flavobacterium indicum (strain DSM 17447 / CIP 109464 / GPTSA100-9)</name>
    <dbReference type="NCBI Taxonomy" id="1094466"/>
    <lineage>
        <taxon>Bacteria</taxon>
        <taxon>Pseudomonadati</taxon>
        <taxon>Bacteroidota</taxon>
        <taxon>Flavobacteriia</taxon>
        <taxon>Flavobacteriales</taxon>
        <taxon>Flavobacteriaceae</taxon>
        <taxon>Flavobacterium</taxon>
    </lineage>
</organism>